<dbReference type="InterPro" id="IPR027417">
    <property type="entry name" value="P-loop_NTPase"/>
</dbReference>
<dbReference type="GO" id="GO:0008270">
    <property type="term" value="F:zinc ion binding"/>
    <property type="evidence" value="ECO:0007669"/>
    <property type="project" value="UniProtKB-UniRule"/>
</dbReference>
<dbReference type="SUPFAM" id="SSF52540">
    <property type="entry name" value="P-loop containing nucleoside triphosphate hydrolases"/>
    <property type="match status" value="1"/>
</dbReference>
<dbReference type="InterPro" id="IPR036193">
    <property type="entry name" value="ADK_active_lid_dom_sf"/>
</dbReference>
<evidence type="ECO:0000256" key="3">
    <source>
        <dbReference type="ARBA" id="ARBA00022741"/>
    </source>
</evidence>
<feature type="region of interest" description="NMP" evidence="5">
    <location>
        <begin position="31"/>
        <end position="60"/>
    </location>
</feature>
<dbReference type="GO" id="GO:0044209">
    <property type="term" value="P:AMP salvage"/>
    <property type="evidence" value="ECO:0007669"/>
    <property type="project" value="UniProtKB-UniRule"/>
</dbReference>
<feature type="region of interest" description="LID" evidence="5">
    <location>
        <begin position="122"/>
        <end position="159"/>
    </location>
</feature>
<evidence type="ECO:0000256" key="5">
    <source>
        <dbReference type="HAMAP-Rule" id="MF_00235"/>
    </source>
</evidence>
<proteinExistence type="inferred from homology"/>
<reference evidence="9 10" key="1">
    <citation type="submission" date="2019-01" db="EMBL/GenBank/DDBJ databases">
        <title>Sequencing the genomes of 1000 actinobacteria strains.</title>
        <authorList>
            <person name="Klenk H.-P."/>
        </authorList>
    </citation>
    <scope>NUCLEOTIDE SEQUENCE [LARGE SCALE GENOMIC DNA]</scope>
    <source>
        <strain evidence="9 10">DSM 43925</strain>
    </source>
</reference>
<evidence type="ECO:0000256" key="4">
    <source>
        <dbReference type="ARBA" id="ARBA00022777"/>
    </source>
</evidence>
<evidence type="ECO:0000313" key="10">
    <source>
        <dbReference type="Proteomes" id="UP000284824"/>
    </source>
</evidence>
<keyword evidence="10" id="KW-1185">Reference proteome</keyword>
<dbReference type="PRINTS" id="PR00094">
    <property type="entry name" value="ADENYLTKNASE"/>
</dbReference>
<feature type="binding site" evidence="5">
    <location>
        <position position="93"/>
    </location>
    <ligand>
        <name>AMP</name>
        <dbReference type="ChEBI" id="CHEBI:456215"/>
    </ligand>
</feature>
<feature type="binding site" evidence="5">
    <location>
        <begin position="86"/>
        <end position="89"/>
    </location>
    <ligand>
        <name>AMP</name>
        <dbReference type="ChEBI" id="CHEBI:456215"/>
    </ligand>
</feature>
<evidence type="ECO:0000256" key="2">
    <source>
        <dbReference type="ARBA" id="ARBA00022727"/>
    </source>
</evidence>
<evidence type="ECO:0000256" key="7">
    <source>
        <dbReference type="RuleBase" id="RU003331"/>
    </source>
</evidence>
<dbReference type="UniPathway" id="UPA00588">
    <property type="reaction ID" value="UER00649"/>
</dbReference>
<comment type="similarity">
    <text evidence="5 6">Belongs to the adenylate kinase family.</text>
</comment>
<dbReference type="EMBL" id="SAUN01000001">
    <property type="protein sequence ID" value="RVX38359.1"/>
    <property type="molecule type" value="Genomic_DNA"/>
</dbReference>
<dbReference type="EC" id="2.7.4.3" evidence="5 7"/>
<feature type="binding site" evidence="5">
    <location>
        <position position="167"/>
    </location>
    <ligand>
        <name>AMP</name>
        <dbReference type="ChEBI" id="CHEBI:456215"/>
    </ligand>
</feature>
<gene>
    <name evidence="5" type="primary">adk</name>
    <name evidence="9" type="ORF">EDD27_0659</name>
</gene>
<evidence type="ECO:0000259" key="8">
    <source>
        <dbReference type="Pfam" id="PF05191"/>
    </source>
</evidence>
<dbReference type="GO" id="GO:0005737">
    <property type="term" value="C:cytoplasm"/>
    <property type="evidence" value="ECO:0007669"/>
    <property type="project" value="UniProtKB-SubCell"/>
</dbReference>
<comment type="caution">
    <text evidence="5">Lacks conserved residue(s) required for the propagation of feature annotation.</text>
</comment>
<keyword evidence="4 5" id="KW-0418">Kinase</keyword>
<comment type="subcellular location">
    <subcellularLocation>
        <location evidence="5 7">Cytoplasm</location>
    </subcellularLocation>
</comment>
<dbReference type="NCBIfam" id="TIGR01351">
    <property type="entry name" value="adk"/>
    <property type="match status" value="1"/>
</dbReference>
<feature type="binding site" evidence="5">
    <location>
        <position position="149"/>
    </location>
    <ligand>
        <name>Zn(2+)</name>
        <dbReference type="ChEBI" id="CHEBI:29105"/>
        <note>structural</note>
    </ligand>
</feature>
<dbReference type="SUPFAM" id="SSF57774">
    <property type="entry name" value="Microbial and mitochondrial ADK, insert 'zinc finger' domain"/>
    <property type="match status" value="1"/>
</dbReference>
<dbReference type="Proteomes" id="UP000284824">
    <property type="component" value="Unassembled WGS sequence"/>
</dbReference>
<dbReference type="Pfam" id="PF00406">
    <property type="entry name" value="ADK"/>
    <property type="match status" value="1"/>
</dbReference>
<comment type="pathway">
    <text evidence="5">Purine metabolism; AMP biosynthesis via salvage pathway; AMP from ADP: step 1/1.</text>
</comment>
<accession>A0A438LXW5</accession>
<dbReference type="InterPro" id="IPR006259">
    <property type="entry name" value="Adenyl_kin_sub"/>
</dbReference>
<keyword evidence="5 7" id="KW-0067">ATP-binding</keyword>
<dbReference type="PROSITE" id="PS00113">
    <property type="entry name" value="ADENYLATE_KINASE"/>
    <property type="match status" value="1"/>
</dbReference>
<feature type="binding site" evidence="5">
    <location>
        <position position="129"/>
    </location>
    <ligand>
        <name>Zn(2+)</name>
        <dbReference type="ChEBI" id="CHEBI:29105"/>
        <note>structural</note>
    </ligand>
</feature>
<organism evidence="9 10">
    <name type="scientific">Nonomuraea polychroma</name>
    <dbReference type="NCBI Taxonomy" id="46176"/>
    <lineage>
        <taxon>Bacteria</taxon>
        <taxon>Bacillati</taxon>
        <taxon>Actinomycetota</taxon>
        <taxon>Actinomycetes</taxon>
        <taxon>Streptosporangiales</taxon>
        <taxon>Streptosporangiaceae</taxon>
        <taxon>Nonomuraea</taxon>
    </lineage>
</organism>
<dbReference type="HAMAP" id="MF_00235">
    <property type="entry name" value="Adenylate_kinase_Adk"/>
    <property type="match status" value="1"/>
</dbReference>
<keyword evidence="5" id="KW-0963">Cytoplasm</keyword>
<dbReference type="InterPro" id="IPR000850">
    <property type="entry name" value="Adenylat/UMP-CMP_kin"/>
</dbReference>
<feature type="binding site" evidence="5">
    <location>
        <position position="37"/>
    </location>
    <ligand>
        <name>AMP</name>
        <dbReference type="ChEBI" id="CHEBI:456215"/>
    </ligand>
</feature>
<feature type="binding site" evidence="5">
    <location>
        <position position="123"/>
    </location>
    <ligand>
        <name>ATP</name>
        <dbReference type="ChEBI" id="CHEBI:30616"/>
    </ligand>
</feature>
<dbReference type="OrthoDB" id="9805030at2"/>
<keyword evidence="3 5" id="KW-0547">Nucleotide-binding</keyword>
<dbReference type="Pfam" id="PF05191">
    <property type="entry name" value="ADK_lid"/>
    <property type="match status" value="1"/>
</dbReference>
<feature type="binding site" evidence="5">
    <location>
        <position position="146"/>
    </location>
    <ligand>
        <name>Zn(2+)</name>
        <dbReference type="ChEBI" id="CHEBI:29105"/>
        <note>structural</note>
    </ligand>
</feature>
<keyword evidence="5" id="KW-0862">Zinc</keyword>
<keyword evidence="2 5" id="KW-0545">Nucleotide biosynthesis</keyword>
<sequence length="226" mass="25888">MRKYVIMGVQGSGKGTQSKLLADDLDLVHISVGDIFRWHVKNHTKIGAQVRRLVAAGELVGDDLVEDVVRERLQLHDWNYGFVIDGFPRNRRQTEFFLESYDIDGVIHLDLPDEEVRRRVLARRLCSQCGMDYNLIAHRPEVEGRCDVCGGELVSRADDSPDALARRLRDYHSKIDPVIELFRRKEYVMTVDARADKYTVQQSIRDRFNLPPFDPARGADPAQVQG</sequence>
<protein>
    <recommendedName>
        <fullName evidence="5 7">Adenylate kinase</fullName>
        <shortName evidence="5">AK</shortName>
        <ecNumber evidence="5 7">2.7.4.3</ecNumber>
    </recommendedName>
    <alternativeName>
        <fullName evidence="5">ATP-AMP transphosphorylase</fullName>
    </alternativeName>
    <alternativeName>
        <fullName evidence="5">ATP:AMP phosphotransferase</fullName>
    </alternativeName>
    <alternativeName>
        <fullName evidence="5">Adenylate monophosphate kinase</fullName>
    </alternativeName>
</protein>
<feature type="binding site" evidence="5">
    <location>
        <position position="195"/>
    </location>
    <ligand>
        <name>ATP</name>
        <dbReference type="ChEBI" id="CHEBI:30616"/>
    </ligand>
</feature>
<dbReference type="Gene3D" id="3.40.50.300">
    <property type="entry name" value="P-loop containing nucleotide triphosphate hydrolases"/>
    <property type="match status" value="1"/>
</dbReference>
<feature type="domain" description="Adenylate kinase active site lid" evidence="8">
    <location>
        <begin position="123"/>
        <end position="158"/>
    </location>
</feature>
<evidence type="ECO:0000256" key="6">
    <source>
        <dbReference type="RuleBase" id="RU003330"/>
    </source>
</evidence>
<comment type="function">
    <text evidence="5">Catalyzes the reversible transfer of the terminal phosphate group between ATP and AMP. Plays an important role in cellular energy homeostasis and in adenine nucleotide metabolism.</text>
</comment>
<feature type="binding site" evidence="5">
    <location>
        <begin position="58"/>
        <end position="60"/>
    </location>
    <ligand>
        <name>AMP</name>
        <dbReference type="ChEBI" id="CHEBI:456215"/>
    </ligand>
</feature>
<dbReference type="RefSeq" id="WP_127931000.1">
    <property type="nucleotide sequence ID" value="NZ_SAUN01000001.1"/>
</dbReference>
<dbReference type="GO" id="GO:0004017">
    <property type="term" value="F:AMP kinase activity"/>
    <property type="evidence" value="ECO:0007669"/>
    <property type="project" value="UniProtKB-UniRule"/>
</dbReference>
<keyword evidence="5" id="KW-0479">Metal-binding</keyword>
<dbReference type="GO" id="GO:0005524">
    <property type="term" value="F:ATP binding"/>
    <property type="evidence" value="ECO:0007669"/>
    <property type="project" value="UniProtKB-UniRule"/>
</dbReference>
<keyword evidence="1 5" id="KW-0808">Transferase</keyword>
<name>A0A438LXW5_9ACTN</name>
<dbReference type="CDD" id="cd01428">
    <property type="entry name" value="ADK"/>
    <property type="match status" value="1"/>
</dbReference>
<dbReference type="InterPro" id="IPR033690">
    <property type="entry name" value="Adenylat_kinase_CS"/>
</dbReference>
<comment type="catalytic activity">
    <reaction evidence="5 7">
        <text>AMP + ATP = 2 ADP</text>
        <dbReference type="Rhea" id="RHEA:12973"/>
        <dbReference type="ChEBI" id="CHEBI:30616"/>
        <dbReference type="ChEBI" id="CHEBI:456215"/>
        <dbReference type="ChEBI" id="CHEBI:456216"/>
        <dbReference type="EC" id="2.7.4.3"/>
    </reaction>
</comment>
<dbReference type="InterPro" id="IPR007862">
    <property type="entry name" value="Adenylate_kinase_lid-dom"/>
</dbReference>
<dbReference type="AlphaFoldDB" id="A0A438LXW5"/>
<evidence type="ECO:0000313" key="9">
    <source>
        <dbReference type="EMBL" id="RVX38359.1"/>
    </source>
</evidence>
<comment type="caution">
    <text evidence="9">The sequence shown here is derived from an EMBL/GenBank/DDBJ whole genome shotgun (WGS) entry which is preliminary data.</text>
</comment>
<feature type="binding site" evidence="5">
    <location>
        <position position="156"/>
    </location>
    <ligand>
        <name>AMP</name>
        <dbReference type="ChEBI" id="CHEBI:456215"/>
    </ligand>
</feature>
<comment type="domain">
    <text evidence="5">Consists of three domains, a large central CORE domain and two small peripheral domains, NMPbind and LID, which undergo movements during catalysis. The LID domain closes over the site of phosphoryl transfer upon ATP binding. Assembling and dissambling the active center during each catalytic cycle provides an effective means to prevent ATP hydrolysis. Some bacteria have evolved a zinc-coordinating structure that stabilizes the LID domain.</text>
</comment>
<feature type="binding site" evidence="5">
    <location>
        <begin position="11"/>
        <end position="16"/>
    </location>
    <ligand>
        <name>ATP</name>
        <dbReference type="ChEBI" id="CHEBI:30616"/>
    </ligand>
</feature>
<evidence type="ECO:0000256" key="1">
    <source>
        <dbReference type="ARBA" id="ARBA00022679"/>
    </source>
</evidence>
<dbReference type="PANTHER" id="PTHR23359">
    <property type="entry name" value="NUCLEOTIDE KINASE"/>
    <property type="match status" value="1"/>
</dbReference>
<comment type="subunit">
    <text evidence="5 7">Monomer.</text>
</comment>
<feature type="binding site" evidence="5">
    <location>
        <position position="126"/>
    </location>
    <ligand>
        <name>Zn(2+)</name>
        <dbReference type="ChEBI" id="CHEBI:29105"/>
        <note>structural</note>
    </ligand>
</feature>